<dbReference type="Proteomes" id="UP000094527">
    <property type="component" value="Unassembled WGS sequence"/>
</dbReference>
<feature type="compositionally biased region" description="Acidic residues" evidence="6">
    <location>
        <begin position="252"/>
        <end position="261"/>
    </location>
</feature>
<dbReference type="Pfam" id="PF00005">
    <property type="entry name" value="ABC_tran"/>
    <property type="match status" value="2"/>
</dbReference>
<dbReference type="CDD" id="cd03221">
    <property type="entry name" value="ABCF_EF-3"/>
    <property type="match status" value="2"/>
</dbReference>
<evidence type="ECO:0000256" key="6">
    <source>
        <dbReference type="SAM" id="MobiDB-lite"/>
    </source>
</evidence>
<comment type="similarity">
    <text evidence="1">Belongs to the ABC transporter superfamily. ABCF family. EF3 subfamily.</text>
</comment>
<keyword evidence="4 8" id="KW-0067">ATP-binding</keyword>
<feature type="compositionally biased region" description="Basic and acidic residues" evidence="6">
    <location>
        <begin position="346"/>
        <end position="363"/>
    </location>
</feature>
<dbReference type="SMART" id="SM00382">
    <property type="entry name" value="AAA"/>
    <property type="match status" value="2"/>
</dbReference>
<feature type="compositionally biased region" description="Basic residues" evidence="6">
    <location>
        <begin position="379"/>
        <end position="388"/>
    </location>
</feature>
<dbReference type="STRING" id="48709.A0A1D2NDK9"/>
<keyword evidence="2" id="KW-0677">Repeat</keyword>
<dbReference type="FunFam" id="3.40.50.300:FF:000011">
    <property type="entry name" value="Putative ABC transporter ATP-binding component"/>
    <property type="match status" value="1"/>
</dbReference>
<feature type="compositionally biased region" description="Basic residues" evidence="6">
    <location>
        <begin position="123"/>
        <end position="132"/>
    </location>
</feature>
<name>A0A1D2NDK9_ORCCI</name>
<evidence type="ECO:0000256" key="1">
    <source>
        <dbReference type="ARBA" id="ARBA00011054"/>
    </source>
</evidence>
<feature type="coiled-coil region" evidence="5">
    <location>
        <begin position="564"/>
        <end position="611"/>
    </location>
</feature>
<dbReference type="GO" id="GO:0016887">
    <property type="term" value="F:ATP hydrolysis activity"/>
    <property type="evidence" value="ECO:0007669"/>
    <property type="project" value="InterPro"/>
</dbReference>
<evidence type="ECO:0000259" key="7">
    <source>
        <dbReference type="PROSITE" id="PS50893"/>
    </source>
</evidence>
<feature type="domain" description="ABC transporter" evidence="7">
    <location>
        <begin position="817"/>
        <end position="1033"/>
    </location>
</feature>
<dbReference type="AlphaFoldDB" id="A0A1D2NDK9"/>
<feature type="domain" description="ABC transporter" evidence="7">
    <location>
        <begin position="488"/>
        <end position="737"/>
    </location>
</feature>
<dbReference type="InterPro" id="IPR027417">
    <property type="entry name" value="P-loop_NTPase"/>
</dbReference>
<organism evidence="8 9">
    <name type="scientific">Orchesella cincta</name>
    <name type="common">Springtail</name>
    <name type="synonym">Podura cincta</name>
    <dbReference type="NCBI Taxonomy" id="48709"/>
    <lineage>
        <taxon>Eukaryota</taxon>
        <taxon>Metazoa</taxon>
        <taxon>Ecdysozoa</taxon>
        <taxon>Arthropoda</taxon>
        <taxon>Hexapoda</taxon>
        <taxon>Collembola</taxon>
        <taxon>Entomobryomorpha</taxon>
        <taxon>Entomobryoidea</taxon>
        <taxon>Orchesellidae</taxon>
        <taxon>Orchesellinae</taxon>
        <taxon>Orchesella</taxon>
    </lineage>
</organism>
<feature type="compositionally biased region" description="Acidic residues" evidence="6">
    <location>
        <begin position="394"/>
        <end position="423"/>
    </location>
</feature>
<dbReference type="PROSITE" id="PS50893">
    <property type="entry name" value="ABC_TRANSPORTER_2"/>
    <property type="match status" value="2"/>
</dbReference>
<feature type="compositionally biased region" description="Basic residues" evidence="6">
    <location>
        <begin position="436"/>
        <end position="445"/>
    </location>
</feature>
<dbReference type="Gene3D" id="3.40.50.300">
    <property type="entry name" value="P-loop containing nucleotide triphosphate hydrolases"/>
    <property type="match status" value="2"/>
</dbReference>
<sequence length="1045" mass="116520">MPKKTKVQDDDMEGSVTSEQSSVPDKKGGKGNKKGKSKPQDDIEDSVTTSEVPDKKGGKGNKKGKVQDDDMEGSVTSEQISVPDKKGGKNKKGKGKGKHDDSDDEMEVTVTSEQSSVPDKKGGKSKKGKGKGKHDDSDDEPAPPPPKVTESKGKNKKKGKTARDDDSEEESKPAVIPPANDEDEEDKPKGPAPAKKLTAKQKKKQKKEMEFEEHLDELSTIKNDEDEDDDDGFEIAPIKPKGMQKKGFGVLDDGESSDEESASVTEPAKTNKVSKVSDDDDEDDEEEDEPKPKAKVDKKAKKKGKGKGAKDLDSEEEDLDEPSEEPVNEVDDLADEIEAISISSSKPKEDLSKPEEKKPEPELKPVPVVPVKEKEIKAKGKKGKRGKPKKENSAEPEELDQPEPDKEDVEEPEASADTEEADKDDAAPTKEVEKKLTHKEKKKLKRETEQAKLIETMLKKGGQGHSELAENFTVSQVEKHVDDGAVDIKIEKFNISAKGKDLFVNADLLIANGRHYGLVGPNGHGKTTLLRHIATGAFKIPAGIDVLYCEQEVPPEDISCVEVVLKADVKRTALLKECKELEEKTNVETDAKKQKEQLDRLNEVYEELKAINADAAEPKARRILAGLGFTKLMMNRPSKNLSGGWRMRVSLARALYIEPTLLMLDEPTNHLDLNAVIWLDNYLQGWKKTLLIVSHDQGFLDNVCTDIVHLDTLKLYYYRGNYTMFRKMYEQTKANRIKEYEKQEKKIKEMKKSGQSTKQAEKKTKQQQMQKSKGKGGKKDDRDDDESLATMNLIARPKDYIVKFRFPDPPPLQPPILGLHDVWFKYPTSKDPIFENIEFGIDMESRVAIVGPNGVGKSTFLNLLTGVLEPTKGEWRKNHRLRIGKFDQHSGEHLTAEETPTEYLIRLFDLQYEKARKELGSFGLPGYAHTIKMKDLSGGQKARVALAELKLNAPDVLILDEPTNNLDMESIEALTDAINEYQGGVIIVSHDERLIRETNCQLWVVEERGICEIDGDFDDYRKELLDSLGETINTNPSAAANMSCK</sequence>
<feature type="region of interest" description="Disordered" evidence="6">
    <location>
        <begin position="744"/>
        <end position="785"/>
    </location>
</feature>
<dbReference type="InterPro" id="IPR003439">
    <property type="entry name" value="ABC_transporter-like_ATP-bd"/>
</dbReference>
<keyword evidence="9" id="KW-1185">Reference proteome</keyword>
<evidence type="ECO:0000313" key="9">
    <source>
        <dbReference type="Proteomes" id="UP000094527"/>
    </source>
</evidence>
<feature type="compositionally biased region" description="Basic residues" evidence="6">
    <location>
        <begin position="88"/>
        <end position="97"/>
    </location>
</feature>
<dbReference type="FunFam" id="3.40.50.300:FF:000471">
    <property type="entry name" value="ATP-binding cassette, sub-family F (GCN20), member 1"/>
    <property type="match status" value="1"/>
</dbReference>
<proteinExistence type="inferred from homology"/>
<dbReference type="SUPFAM" id="SSF52540">
    <property type="entry name" value="P-loop containing nucleoside triphosphate hydrolases"/>
    <property type="match status" value="2"/>
</dbReference>
<reference evidence="8 9" key="1">
    <citation type="journal article" date="2016" name="Genome Biol. Evol.">
        <title>Gene Family Evolution Reflects Adaptation to Soil Environmental Stressors in the Genome of the Collembolan Orchesella cincta.</title>
        <authorList>
            <person name="Faddeeva-Vakhrusheva A."/>
            <person name="Derks M.F."/>
            <person name="Anvar S.Y."/>
            <person name="Agamennone V."/>
            <person name="Suring W."/>
            <person name="Smit S."/>
            <person name="van Straalen N.M."/>
            <person name="Roelofs D."/>
        </authorList>
    </citation>
    <scope>NUCLEOTIDE SEQUENCE [LARGE SCALE GENOMIC DNA]</scope>
    <source>
        <tissue evidence="8">Mixed pool</tissue>
    </source>
</reference>
<feature type="compositionally biased region" description="Acidic residues" evidence="6">
    <location>
        <begin position="313"/>
        <end position="338"/>
    </location>
</feature>
<dbReference type="GO" id="GO:0005524">
    <property type="term" value="F:ATP binding"/>
    <property type="evidence" value="ECO:0007669"/>
    <property type="project" value="UniProtKB-KW"/>
</dbReference>
<evidence type="ECO:0000313" key="8">
    <source>
        <dbReference type="EMBL" id="ODN03331.1"/>
    </source>
</evidence>
<feature type="region of interest" description="Disordered" evidence="6">
    <location>
        <begin position="1"/>
        <end position="448"/>
    </location>
</feature>
<evidence type="ECO:0000256" key="2">
    <source>
        <dbReference type="ARBA" id="ARBA00022737"/>
    </source>
</evidence>
<protein>
    <submittedName>
        <fullName evidence="8">ATP-binding cassette sub-family F member 1</fullName>
    </submittedName>
</protein>
<keyword evidence="3" id="KW-0547">Nucleotide-binding</keyword>
<evidence type="ECO:0000256" key="3">
    <source>
        <dbReference type="ARBA" id="ARBA00022741"/>
    </source>
</evidence>
<evidence type="ECO:0000256" key="5">
    <source>
        <dbReference type="SAM" id="Coils"/>
    </source>
</evidence>
<feature type="compositionally biased region" description="Basic and acidic residues" evidence="6">
    <location>
        <begin position="424"/>
        <end position="435"/>
    </location>
</feature>
<dbReference type="PANTHER" id="PTHR19211">
    <property type="entry name" value="ATP-BINDING TRANSPORT PROTEIN-RELATED"/>
    <property type="match status" value="1"/>
</dbReference>
<dbReference type="NCBIfam" id="NF000355">
    <property type="entry name" value="ribo_prot_ABC_F"/>
    <property type="match status" value="1"/>
</dbReference>
<dbReference type="PROSITE" id="PS00211">
    <property type="entry name" value="ABC_TRANSPORTER_1"/>
    <property type="match status" value="1"/>
</dbReference>
<dbReference type="InterPro" id="IPR003593">
    <property type="entry name" value="AAA+_ATPase"/>
</dbReference>
<dbReference type="InterPro" id="IPR050611">
    <property type="entry name" value="ABCF"/>
</dbReference>
<dbReference type="PANTHER" id="PTHR19211:SF14">
    <property type="entry name" value="ATP-BINDING CASSETTE SUB-FAMILY F MEMBER 1"/>
    <property type="match status" value="1"/>
</dbReference>
<dbReference type="InterPro" id="IPR017871">
    <property type="entry name" value="ABC_transporter-like_CS"/>
</dbReference>
<keyword evidence="5" id="KW-0175">Coiled coil</keyword>
<dbReference type="EMBL" id="LJIJ01000077">
    <property type="protein sequence ID" value="ODN03331.1"/>
    <property type="molecule type" value="Genomic_DNA"/>
</dbReference>
<feature type="compositionally biased region" description="Basic residues" evidence="6">
    <location>
        <begin position="197"/>
        <end position="206"/>
    </location>
</feature>
<comment type="caution">
    <text evidence="8">The sequence shown here is derived from an EMBL/GenBank/DDBJ whole genome shotgun (WGS) entry which is preliminary data.</text>
</comment>
<gene>
    <name evidence="8" type="ORF">Ocin01_03341</name>
</gene>
<dbReference type="InterPro" id="IPR032781">
    <property type="entry name" value="ABC_tran_Xtn"/>
</dbReference>
<dbReference type="OrthoDB" id="2110130at2759"/>
<feature type="compositionally biased region" description="Basic residues" evidence="6">
    <location>
        <begin position="298"/>
        <end position="307"/>
    </location>
</feature>
<accession>A0A1D2NDK9</accession>
<evidence type="ECO:0000256" key="4">
    <source>
        <dbReference type="ARBA" id="ARBA00022840"/>
    </source>
</evidence>
<feature type="compositionally biased region" description="Acidic residues" evidence="6">
    <location>
        <begin position="224"/>
        <end position="233"/>
    </location>
</feature>
<feature type="compositionally biased region" description="Acidic residues" evidence="6">
    <location>
        <begin position="278"/>
        <end position="289"/>
    </location>
</feature>
<dbReference type="Pfam" id="PF12848">
    <property type="entry name" value="ABC_tran_Xtn"/>
    <property type="match status" value="1"/>
</dbReference>